<reference evidence="3" key="1">
    <citation type="journal article" date="2019" name="Int. J. Syst. Evol. Microbiol.">
        <title>The Global Catalogue of Microorganisms (GCM) 10K type strain sequencing project: providing services to taxonomists for standard genome sequencing and annotation.</title>
        <authorList>
            <consortium name="The Broad Institute Genomics Platform"/>
            <consortium name="The Broad Institute Genome Sequencing Center for Infectious Disease"/>
            <person name="Wu L."/>
            <person name="Ma J."/>
        </authorList>
    </citation>
    <scope>NUCLEOTIDE SEQUENCE [LARGE SCALE GENOMIC DNA]</scope>
    <source>
        <strain evidence="3">JCM 16704</strain>
    </source>
</reference>
<dbReference type="SUPFAM" id="SSF55797">
    <property type="entry name" value="PR-1-like"/>
    <property type="match status" value="1"/>
</dbReference>
<dbReference type="Pfam" id="PF00188">
    <property type="entry name" value="CAP"/>
    <property type="match status" value="1"/>
</dbReference>
<dbReference type="Gene3D" id="3.40.33.10">
    <property type="entry name" value="CAP"/>
    <property type="match status" value="1"/>
</dbReference>
<dbReference type="RefSeq" id="WP_344675267.1">
    <property type="nucleotide sequence ID" value="NZ_BAAAZI010000011.1"/>
</dbReference>
<accession>A0ABP7YZE0</accession>
<proteinExistence type="predicted"/>
<dbReference type="InterPro" id="IPR014044">
    <property type="entry name" value="CAP_dom"/>
</dbReference>
<evidence type="ECO:0000313" key="3">
    <source>
        <dbReference type="Proteomes" id="UP001500101"/>
    </source>
</evidence>
<evidence type="ECO:0000313" key="2">
    <source>
        <dbReference type="EMBL" id="GAA4144134.1"/>
    </source>
</evidence>
<name>A0ABP7YZE0_9SPHI</name>
<sequence length="190" mass="22088">MRYLLLALCIWVNPLSAQKNIKVDRREAKEAYEYLNDFRKNPDRYARNLGISRLKNVSPIQLRWNETLAKVAEFRAKDMARRNYFDHVDPDGNGINFYIQQAGYALNPAWLKKRSNNNFESIGANHDSAVDVMKSFIIGKGSPGYMHRKHVLGMTEWYAPMEDIGIAFIRVPKGSTYKTYMVVLIARHDW</sequence>
<dbReference type="InterPro" id="IPR035940">
    <property type="entry name" value="CAP_sf"/>
</dbReference>
<dbReference type="PANTHER" id="PTHR31157:SF1">
    <property type="entry name" value="SCP DOMAIN-CONTAINING PROTEIN"/>
    <property type="match status" value="1"/>
</dbReference>
<dbReference type="CDD" id="cd05379">
    <property type="entry name" value="CAP_bacterial"/>
    <property type="match status" value="1"/>
</dbReference>
<organism evidence="2 3">
    <name type="scientific">Sphingobacterium kyonggiense</name>
    <dbReference type="NCBI Taxonomy" id="714075"/>
    <lineage>
        <taxon>Bacteria</taxon>
        <taxon>Pseudomonadati</taxon>
        <taxon>Bacteroidota</taxon>
        <taxon>Sphingobacteriia</taxon>
        <taxon>Sphingobacteriales</taxon>
        <taxon>Sphingobacteriaceae</taxon>
        <taxon>Sphingobacterium</taxon>
    </lineage>
</organism>
<comment type="caution">
    <text evidence="2">The sequence shown here is derived from an EMBL/GenBank/DDBJ whole genome shotgun (WGS) entry which is preliminary data.</text>
</comment>
<dbReference type="PANTHER" id="PTHR31157">
    <property type="entry name" value="SCP DOMAIN-CONTAINING PROTEIN"/>
    <property type="match status" value="1"/>
</dbReference>
<keyword evidence="3" id="KW-1185">Reference proteome</keyword>
<protein>
    <recommendedName>
        <fullName evidence="1">SCP domain-containing protein</fullName>
    </recommendedName>
</protein>
<gene>
    <name evidence="2" type="ORF">GCM10022216_26750</name>
</gene>
<evidence type="ECO:0000259" key="1">
    <source>
        <dbReference type="Pfam" id="PF00188"/>
    </source>
</evidence>
<dbReference type="EMBL" id="BAAAZI010000011">
    <property type="protein sequence ID" value="GAA4144134.1"/>
    <property type="molecule type" value="Genomic_DNA"/>
</dbReference>
<dbReference type="Proteomes" id="UP001500101">
    <property type="component" value="Unassembled WGS sequence"/>
</dbReference>
<feature type="domain" description="SCP" evidence="1">
    <location>
        <begin position="33"/>
        <end position="179"/>
    </location>
</feature>